<dbReference type="Proteomes" id="UP000253740">
    <property type="component" value="Unassembled WGS sequence"/>
</dbReference>
<dbReference type="SUPFAM" id="SSF55729">
    <property type="entry name" value="Acyl-CoA N-acyltransferases (Nat)"/>
    <property type="match status" value="1"/>
</dbReference>
<feature type="compositionally biased region" description="Basic and acidic residues" evidence="1">
    <location>
        <begin position="29"/>
        <end position="45"/>
    </location>
</feature>
<dbReference type="PROSITE" id="PS51186">
    <property type="entry name" value="GNAT"/>
    <property type="match status" value="1"/>
</dbReference>
<feature type="domain" description="N-acetyltransferase" evidence="2">
    <location>
        <begin position="53"/>
        <end position="209"/>
    </location>
</feature>
<accession>A0A0K8QQL3</accession>
<dbReference type="InterPro" id="IPR016181">
    <property type="entry name" value="Acyl_CoA_acyltransferase"/>
</dbReference>
<sequence>MTASSSAIRDHYGAPAPTRAAALPAPTRARFEPRAPHPADRGDPVRLEDGRLLRLRPIRAGDAAALQRAFRRLSPEEVRMRFLHVLTTLSDSAAARLCDIDWEREAAFVLADDAPPERAEIRGVARIYVDAVTESAEFAVLVEHAWTGLGLGALLMTQLIRECRRRGLRELWGYVLVENHRMLELCEELGFARSLVPGDAATVKVALAL</sequence>
<dbReference type="AlphaFoldDB" id="A0A0K8QQL3"/>
<reference evidence="3" key="1">
    <citation type="submission" date="2015-08" db="EMBL/GenBank/DDBJ databases">
        <title>Complete DNA Sequence of Pseudomonas syringae pv. actinidiae, the Causal Agent of Kiwifruit Canker Disease.</title>
        <authorList>
            <person name="Rikkerink E.H.A."/>
            <person name="Fineran P.C."/>
        </authorList>
    </citation>
    <scope>NUCLEOTIDE SEQUENCE</scope>
    <source>
        <strain evidence="3">SkMP5</strain>
    </source>
</reference>
<name>A0A0K8QQL3_9GAMM</name>
<dbReference type="EMBL" id="DF970223">
    <property type="protein sequence ID" value="GAP66667.1"/>
    <property type="molecule type" value="Genomic_DNA"/>
</dbReference>
<proteinExistence type="predicted"/>
<protein>
    <submittedName>
        <fullName evidence="3">Sortase</fullName>
    </submittedName>
</protein>
<feature type="region of interest" description="Disordered" evidence="1">
    <location>
        <begin position="1"/>
        <end position="45"/>
    </location>
</feature>
<evidence type="ECO:0000259" key="2">
    <source>
        <dbReference type="PROSITE" id="PS51186"/>
    </source>
</evidence>
<evidence type="ECO:0000256" key="1">
    <source>
        <dbReference type="SAM" id="MobiDB-lite"/>
    </source>
</evidence>
<dbReference type="RefSeq" id="WP_062537260.1">
    <property type="nucleotide sequence ID" value="NZ_DF970223.1"/>
</dbReference>
<dbReference type="Pfam" id="PF00583">
    <property type="entry name" value="Acetyltransf_1"/>
    <property type="match status" value="1"/>
</dbReference>
<dbReference type="GO" id="GO:0016747">
    <property type="term" value="F:acyltransferase activity, transferring groups other than amino-acyl groups"/>
    <property type="evidence" value="ECO:0007669"/>
    <property type="project" value="InterPro"/>
</dbReference>
<dbReference type="Gene3D" id="3.40.630.30">
    <property type="match status" value="1"/>
</dbReference>
<organism evidence="3">
    <name type="scientific">Mizugakiibacter sediminis</name>
    <dbReference type="NCBI Taxonomy" id="1475481"/>
    <lineage>
        <taxon>Bacteria</taxon>
        <taxon>Pseudomonadati</taxon>
        <taxon>Pseudomonadota</taxon>
        <taxon>Gammaproteobacteria</taxon>
        <taxon>Lysobacterales</taxon>
        <taxon>Rhodanobacteraceae</taxon>
        <taxon>Mizugakiibacter</taxon>
    </lineage>
</organism>
<feature type="compositionally biased region" description="Low complexity" evidence="1">
    <location>
        <begin position="14"/>
        <end position="28"/>
    </location>
</feature>
<evidence type="ECO:0000313" key="4">
    <source>
        <dbReference type="Proteomes" id="UP000253740"/>
    </source>
</evidence>
<evidence type="ECO:0000313" key="3">
    <source>
        <dbReference type="EMBL" id="GAP66667.1"/>
    </source>
</evidence>
<keyword evidence="4" id="KW-1185">Reference proteome</keyword>
<dbReference type="OrthoDB" id="9807426at2"/>
<dbReference type="STRING" id="1475481.GCA_000953855_02020"/>
<gene>
    <name evidence="3" type="ORF">MBSD_n1978</name>
</gene>
<dbReference type="InterPro" id="IPR000182">
    <property type="entry name" value="GNAT_dom"/>
</dbReference>